<dbReference type="InterPro" id="IPR004812">
    <property type="entry name" value="Efflux_drug-R_Bcr/CmlA"/>
</dbReference>
<comment type="similarity">
    <text evidence="4">Belongs to the major facilitator superfamily. TCR/Tet family.</text>
</comment>
<evidence type="ECO:0000256" key="5">
    <source>
        <dbReference type="ARBA" id="ARBA00022448"/>
    </source>
</evidence>
<feature type="transmembrane region" description="Helical" evidence="10">
    <location>
        <begin position="75"/>
        <end position="94"/>
    </location>
</feature>
<dbReference type="InterPro" id="IPR011701">
    <property type="entry name" value="MFS"/>
</dbReference>
<feature type="transmembrane region" description="Helical" evidence="10">
    <location>
        <begin position="278"/>
        <end position="298"/>
    </location>
</feature>
<feature type="transmembrane region" description="Helical" evidence="10">
    <location>
        <begin position="132"/>
        <end position="154"/>
    </location>
</feature>
<evidence type="ECO:0000256" key="3">
    <source>
        <dbReference type="ARBA" id="ARBA00006236"/>
    </source>
</evidence>
<evidence type="ECO:0000313" key="12">
    <source>
        <dbReference type="EMBL" id="MDA5401501.1"/>
    </source>
</evidence>
<dbReference type="InterPro" id="IPR036259">
    <property type="entry name" value="MFS_trans_sf"/>
</dbReference>
<dbReference type="GO" id="GO:0042910">
    <property type="term" value="F:xenobiotic transmembrane transporter activity"/>
    <property type="evidence" value="ECO:0007669"/>
    <property type="project" value="InterPro"/>
</dbReference>
<evidence type="ECO:0000259" key="11">
    <source>
        <dbReference type="PROSITE" id="PS50850"/>
    </source>
</evidence>
<evidence type="ECO:0000256" key="7">
    <source>
        <dbReference type="ARBA" id="ARBA00022692"/>
    </source>
</evidence>
<accession>A0A9X3ZK67</accession>
<feature type="transmembrane region" description="Helical" evidence="10">
    <location>
        <begin position="368"/>
        <end position="388"/>
    </location>
</feature>
<dbReference type="PANTHER" id="PTHR23501:SF191">
    <property type="entry name" value="VACUOLAR BASIC AMINO ACID TRANSPORTER 4"/>
    <property type="match status" value="1"/>
</dbReference>
<dbReference type="NCBIfam" id="TIGR00710">
    <property type="entry name" value="efflux_Bcr_CflA"/>
    <property type="match status" value="1"/>
</dbReference>
<keyword evidence="6" id="KW-1003">Cell membrane</keyword>
<comment type="similarity">
    <text evidence="3 10">Belongs to the major facilitator superfamily. Bcr/CmlA family.</text>
</comment>
<feature type="domain" description="Major facilitator superfamily (MFS) profile" evidence="11">
    <location>
        <begin position="9"/>
        <end position="395"/>
    </location>
</feature>
<keyword evidence="10" id="KW-0997">Cell inner membrane</keyword>
<dbReference type="Gene3D" id="1.20.1720.10">
    <property type="entry name" value="Multidrug resistance protein D"/>
    <property type="match status" value="1"/>
</dbReference>
<evidence type="ECO:0000256" key="4">
    <source>
        <dbReference type="ARBA" id="ARBA00007520"/>
    </source>
</evidence>
<evidence type="ECO:0000256" key="8">
    <source>
        <dbReference type="ARBA" id="ARBA00022989"/>
    </source>
</evidence>
<feature type="transmembrane region" description="Helical" evidence="10">
    <location>
        <begin position="247"/>
        <end position="266"/>
    </location>
</feature>
<dbReference type="EMBL" id="JAPJZI010000002">
    <property type="protein sequence ID" value="MDA5401501.1"/>
    <property type="molecule type" value="Genomic_DNA"/>
</dbReference>
<organism evidence="12 13">
    <name type="scientific">Hoeflea prorocentri</name>
    <dbReference type="NCBI Taxonomy" id="1922333"/>
    <lineage>
        <taxon>Bacteria</taxon>
        <taxon>Pseudomonadati</taxon>
        <taxon>Pseudomonadota</taxon>
        <taxon>Alphaproteobacteria</taxon>
        <taxon>Hyphomicrobiales</taxon>
        <taxon>Rhizobiaceae</taxon>
        <taxon>Hoeflea</taxon>
    </lineage>
</organism>
<dbReference type="PANTHER" id="PTHR23501">
    <property type="entry name" value="MAJOR FACILITATOR SUPERFAMILY"/>
    <property type="match status" value="1"/>
</dbReference>
<dbReference type="AlphaFoldDB" id="A0A9X3ZK67"/>
<keyword evidence="13" id="KW-1185">Reference proteome</keyword>
<feature type="transmembrane region" description="Helical" evidence="10">
    <location>
        <begin position="160"/>
        <end position="180"/>
    </location>
</feature>
<comment type="subcellular location">
    <subcellularLocation>
        <location evidence="10">Cell inner membrane</location>
        <topology evidence="10">Multi-pass membrane protein</topology>
    </subcellularLocation>
    <subcellularLocation>
        <location evidence="2">Cell membrane</location>
        <topology evidence="2">Multi-pass membrane protein</topology>
    </subcellularLocation>
</comment>
<feature type="transmembrane region" description="Helical" evidence="10">
    <location>
        <begin position="304"/>
        <end position="321"/>
    </location>
</feature>
<dbReference type="PROSITE" id="PS00216">
    <property type="entry name" value="SUGAR_TRANSPORT_1"/>
    <property type="match status" value="1"/>
</dbReference>
<feature type="transmembrane region" description="Helical" evidence="10">
    <location>
        <begin position="207"/>
        <end position="227"/>
    </location>
</feature>
<dbReference type="CDD" id="cd17320">
    <property type="entry name" value="MFS_MdfA_MDR_like"/>
    <property type="match status" value="1"/>
</dbReference>
<comment type="caution">
    <text evidence="12">The sequence shown here is derived from an EMBL/GenBank/DDBJ whole genome shotgun (WGS) entry which is preliminary data.</text>
</comment>
<reference evidence="12" key="1">
    <citation type="submission" date="2022-11" db="EMBL/GenBank/DDBJ databases">
        <title>Draft genome sequence of Hoeflea poritis E7-10 and Hoeflea prorocentri PM5-8, separated from scleractinian coral Porites lutea and marine dinoflagellate.</title>
        <authorList>
            <person name="Zhang G."/>
            <person name="Wei Q."/>
            <person name="Cai L."/>
        </authorList>
    </citation>
    <scope>NUCLEOTIDE SEQUENCE</scope>
    <source>
        <strain evidence="12">PM5-8</strain>
    </source>
</reference>
<evidence type="ECO:0000256" key="2">
    <source>
        <dbReference type="ARBA" id="ARBA00004651"/>
    </source>
</evidence>
<keyword evidence="5 10" id="KW-0813">Transport</keyword>
<protein>
    <recommendedName>
        <fullName evidence="10">Bcr/CflA family efflux transporter</fullName>
    </recommendedName>
</protein>
<dbReference type="InterPro" id="IPR001958">
    <property type="entry name" value="Tet-R_TetA/multi-R_MdtG-like"/>
</dbReference>
<dbReference type="SUPFAM" id="SSF103473">
    <property type="entry name" value="MFS general substrate transporter"/>
    <property type="match status" value="1"/>
</dbReference>
<dbReference type="GO" id="GO:1990961">
    <property type="term" value="P:xenobiotic detoxification by transmembrane export across the plasma membrane"/>
    <property type="evidence" value="ECO:0007669"/>
    <property type="project" value="InterPro"/>
</dbReference>
<dbReference type="PRINTS" id="PR01035">
    <property type="entry name" value="TCRTETA"/>
</dbReference>
<feature type="transmembrane region" description="Helical" evidence="10">
    <location>
        <begin position="333"/>
        <end position="356"/>
    </location>
</feature>
<proteinExistence type="inferred from homology"/>
<evidence type="ECO:0000256" key="1">
    <source>
        <dbReference type="ARBA" id="ARBA00003279"/>
    </source>
</evidence>
<name>A0A9X3ZK67_9HYPH</name>
<evidence type="ECO:0000313" key="13">
    <source>
        <dbReference type="Proteomes" id="UP001151234"/>
    </source>
</evidence>
<gene>
    <name evidence="12" type="ORF">OQ273_23240</name>
</gene>
<sequence length="398" mass="41465">MDNTRTPPHLITLILLTGFSPMSLNMFLPSLANITVDLRTDYGTMSWSVSGYLAVTTIIQLIAGPMSDRVGRRPVLLAALLVFTFASVGCAFAQSIEVFLFCRMLQGGIISGYALSLAIVRDTRSEREATSLIGYIAMAMAIAPMLGPMLGGVLDAYLGWRSVFALYAVAGFSLLILCWLDLGETKPRRTTGSDAPMLGTTTLVREPLFWAYALCGTFSVGGFYIFLTGAPLVAQSVFETTTAELGFYLGTITIGFMLGGFVAGSLGKGFEPTTMMIAGRVVACVGLLGGLALLALGITSTQLFFASTMFVGLGNGITMPGSNAGAMSIRPELAGSAAGLSGALIVAGGAVLTAVTGNVVSETSGAQTLLMLMLATSGAALGFAIWAARLKQEERATV</sequence>
<keyword evidence="9 10" id="KW-0472">Membrane</keyword>
<dbReference type="Proteomes" id="UP001151234">
    <property type="component" value="Unassembled WGS sequence"/>
</dbReference>
<dbReference type="InterPro" id="IPR020846">
    <property type="entry name" value="MFS_dom"/>
</dbReference>
<dbReference type="Pfam" id="PF07690">
    <property type="entry name" value="MFS_1"/>
    <property type="match status" value="1"/>
</dbReference>
<dbReference type="PROSITE" id="PS50850">
    <property type="entry name" value="MFS"/>
    <property type="match status" value="1"/>
</dbReference>
<dbReference type="GO" id="GO:0005886">
    <property type="term" value="C:plasma membrane"/>
    <property type="evidence" value="ECO:0007669"/>
    <property type="project" value="UniProtKB-SubCell"/>
</dbReference>
<dbReference type="RefSeq" id="WP_267993485.1">
    <property type="nucleotide sequence ID" value="NZ_JAPJZI010000002.1"/>
</dbReference>
<feature type="transmembrane region" description="Helical" evidence="10">
    <location>
        <begin position="42"/>
        <end position="63"/>
    </location>
</feature>
<evidence type="ECO:0000256" key="6">
    <source>
        <dbReference type="ARBA" id="ARBA00022475"/>
    </source>
</evidence>
<keyword evidence="7 10" id="KW-0812">Transmembrane</keyword>
<dbReference type="InterPro" id="IPR005829">
    <property type="entry name" value="Sugar_transporter_CS"/>
</dbReference>
<comment type="function">
    <text evidence="1">Resistance to tetracycline by an active tetracycline efflux. This is an energy-dependent process that decreases the accumulation of the antibiotic in whole cells. This protein functions as a metal-tetracycline/H(+) antiporter.</text>
</comment>
<keyword evidence="8 10" id="KW-1133">Transmembrane helix</keyword>
<comment type="caution">
    <text evidence="10">Lacks conserved residue(s) required for the propagation of feature annotation.</text>
</comment>
<evidence type="ECO:0000256" key="9">
    <source>
        <dbReference type="ARBA" id="ARBA00023136"/>
    </source>
</evidence>
<evidence type="ECO:0000256" key="10">
    <source>
        <dbReference type="RuleBase" id="RU365088"/>
    </source>
</evidence>